<protein>
    <recommendedName>
        <fullName evidence="3">Fatty acid desaturase domain-containing protein</fullName>
    </recommendedName>
</protein>
<accession>A0ABS7CF14</accession>
<name>A0ABS7CF14_9BACL</name>
<keyword evidence="2" id="KW-1185">Reference proteome</keyword>
<organism evidence="1 2">
    <name type="scientific">Paenibacillus sepulcri</name>
    <dbReference type="NCBI Taxonomy" id="359917"/>
    <lineage>
        <taxon>Bacteria</taxon>
        <taxon>Bacillati</taxon>
        <taxon>Bacillota</taxon>
        <taxon>Bacilli</taxon>
        <taxon>Bacillales</taxon>
        <taxon>Paenibacillaceae</taxon>
        <taxon>Paenibacillus</taxon>
    </lineage>
</organism>
<evidence type="ECO:0000313" key="2">
    <source>
        <dbReference type="Proteomes" id="UP001519887"/>
    </source>
</evidence>
<gene>
    <name evidence="1" type="ORF">K0U00_35950</name>
</gene>
<comment type="caution">
    <text evidence="1">The sequence shown here is derived from an EMBL/GenBank/DDBJ whole genome shotgun (WGS) entry which is preliminary data.</text>
</comment>
<reference evidence="1 2" key="1">
    <citation type="submission" date="2021-07" db="EMBL/GenBank/DDBJ databases">
        <title>Paenibacillus radiodurans sp. nov., isolated from the southeastern edge of Tengger Desert.</title>
        <authorList>
            <person name="Zhang G."/>
        </authorList>
    </citation>
    <scope>NUCLEOTIDE SEQUENCE [LARGE SCALE GENOMIC DNA]</scope>
    <source>
        <strain evidence="1 2">CCM 7311</strain>
    </source>
</reference>
<dbReference type="EMBL" id="JAHZIK010001655">
    <property type="protein sequence ID" value="MBW7459464.1"/>
    <property type="molecule type" value="Genomic_DNA"/>
</dbReference>
<feature type="non-terminal residue" evidence="1">
    <location>
        <position position="126"/>
    </location>
</feature>
<proteinExistence type="predicted"/>
<evidence type="ECO:0008006" key="3">
    <source>
        <dbReference type="Google" id="ProtNLM"/>
    </source>
</evidence>
<dbReference type="Proteomes" id="UP001519887">
    <property type="component" value="Unassembled WGS sequence"/>
</dbReference>
<evidence type="ECO:0000313" key="1">
    <source>
        <dbReference type="EMBL" id="MBW7459464.1"/>
    </source>
</evidence>
<sequence>MPIIPNFPAALLEEHRLWHHTNHHSNPANLPPGYGEKFLQFHRQYIAKALQWYERQGYDMRLVAPWQEVPEEIRSAPCYDRNAEMRIRNNPESFATADELGLFLEASNLHGCIHETAAKLYGQPDL</sequence>